<feature type="transmembrane region" description="Helical" evidence="18">
    <location>
        <begin position="833"/>
        <end position="854"/>
    </location>
</feature>
<dbReference type="PANTHER" id="PTHR11878">
    <property type="entry name" value="SODIUM/CALCIUM EXCHANGER"/>
    <property type="match status" value="1"/>
</dbReference>
<keyword evidence="8" id="KW-0677">Repeat</keyword>
<dbReference type="Pfam" id="PF03160">
    <property type="entry name" value="Calx-beta"/>
    <property type="match status" value="2"/>
</dbReference>
<name>A0AB34J0D9_PRYPA</name>
<evidence type="ECO:0000313" key="20">
    <source>
        <dbReference type="EMBL" id="KAL1508758.1"/>
    </source>
</evidence>
<evidence type="ECO:0000259" key="19">
    <source>
        <dbReference type="SMART" id="SM00237"/>
    </source>
</evidence>
<evidence type="ECO:0000256" key="5">
    <source>
        <dbReference type="ARBA" id="ARBA00022692"/>
    </source>
</evidence>
<keyword evidence="13" id="KW-0406">Ion transport</keyword>
<proteinExistence type="inferred from homology"/>
<dbReference type="Pfam" id="PF01699">
    <property type="entry name" value="Na_Ca_ex"/>
    <property type="match status" value="2"/>
</dbReference>
<evidence type="ECO:0000256" key="8">
    <source>
        <dbReference type="ARBA" id="ARBA00022737"/>
    </source>
</evidence>
<dbReference type="EMBL" id="JBGBPQ010000016">
    <property type="protein sequence ID" value="KAL1508758.1"/>
    <property type="molecule type" value="Genomic_DNA"/>
</dbReference>
<dbReference type="GO" id="GO:0005432">
    <property type="term" value="F:calcium:sodium antiporter activity"/>
    <property type="evidence" value="ECO:0007669"/>
    <property type="project" value="InterPro"/>
</dbReference>
<keyword evidence="11 18" id="KW-1133">Transmembrane helix</keyword>
<dbReference type="GO" id="GO:0098703">
    <property type="term" value="P:calcium ion import across plasma membrane"/>
    <property type="evidence" value="ECO:0007669"/>
    <property type="project" value="TreeGrafter"/>
</dbReference>
<dbReference type="Gene3D" id="1.20.1420.30">
    <property type="entry name" value="NCX, central ion-binding region"/>
    <property type="match status" value="2"/>
</dbReference>
<comment type="caution">
    <text evidence="20">The sequence shown here is derived from an EMBL/GenBank/DDBJ whole genome shotgun (WGS) entry which is preliminary data.</text>
</comment>
<protein>
    <recommendedName>
        <fullName evidence="19">Calx-beta domain-containing protein</fullName>
    </recommendedName>
</protein>
<dbReference type="PANTHER" id="PTHR11878:SF65">
    <property type="entry name" value="NA_CA-EXCHANGE PROTEIN, ISOFORM G"/>
    <property type="match status" value="1"/>
</dbReference>
<evidence type="ECO:0000256" key="15">
    <source>
        <dbReference type="ARBA" id="ARBA00023180"/>
    </source>
</evidence>
<dbReference type="InterPro" id="IPR004837">
    <property type="entry name" value="NaCa_Exmemb"/>
</dbReference>
<sequence>MVLDKLFGGMCCSARDKKAKTVRLHLPTAKTEPYERFHDEEEPPRPSLSRGAKCCLIVAVGWLVLVLGALGLVLLGSLKPELVDTIMHTSVEYEGRAARYLLTPLSSERCDEGLFIPGPVQTRLNVLIFFVLLMWAFVGVSVASDVFMFAIETITSKWTTKTVIIDGVEKTFTVTVWNSTVANLTLMALGSSAPEILLSMIEIGGDKFYAGELGPSTIVGSAAYNLMIISAICILAIPDGQGRYIKDTTVFFITATFSVLAYVWLIFILQVSSPNIVDVWEGVATLLFFPLLVALAYGADADWPCFKRLHTLTKQSVVMFNSNGKPISKADIAKVAQTLGEGIHHVEQDHASAALQAALQPRSRAFYRMQAGRKNTGHEMKASDVESEVLNKSSEIFTATHPAKTVIEFVQSTIKVQESSGSVVLPVRRSSVASWSSVYFKTVSGTATAGEDFVATEGRIRWAIGQRLAYITVKVIDDDVVEDDEIFQVVLSDPSPGAVLGAAFVCDVTIENDDGPGELLFEVPKISVKESAGQVTVKVKRQKGSDGKVSCKWTTKDGSAVAPSDYTANYGTLEFNPGEVEKSITVSIMDDGRYEGDEYFYIWLNGITGGAKFAPEGDGDAESQVCTVTIKSDEARKALVDQVAKRLEFNADNIALAAGTWSRQFSEAFEVDSCDGGTLFVYVLALPWKLIFALVPPARLAGGWLCFFVCLAGIGLLTALIGDLANHMGCCMGIVPSITAITFVALGTSLPDTFASKTAAQREAYADNSIGNITGSNSVNVFLGLGLPWATAAIYWGSSYGAKHESEWRARYRNEEWYTEDMPLGFAVPAGDLAYSVSVFSTCALLTISTLLLRRAVLGVELGGPVMIKWISALFLTALWVVYIVASIGQTYHWF</sequence>
<dbReference type="InterPro" id="IPR038081">
    <property type="entry name" value="CalX-like_sf"/>
</dbReference>
<comment type="subcellular location">
    <subcellularLocation>
        <location evidence="1">Cell membrane</location>
        <topology evidence="1">Multi-pass membrane protein</topology>
    </subcellularLocation>
</comment>
<dbReference type="GO" id="GO:0007154">
    <property type="term" value="P:cell communication"/>
    <property type="evidence" value="ECO:0007669"/>
    <property type="project" value="InterPro"/>
</dbReference>
<evidence type="ECO:0000256" key="9">
    <source>
        <dbReference type="ARBA" id="ARBA00022837"/>
    </source>
</evidence>
<feature type="transmembrane region" description="Helical" evidence="18">
    <location>
        <begin position="728"/>
        <end position="747"/>
    </location>
</feature>
<evidence type="ECO:0000256" key="1">
    <source>
        <dbReference type="ARBA" id="ARBA00004651"/>
    </source>
</evidence>
<dbReference type="Gene3D" id="2.60.40.2030">
    <property type="match status" value="2"/>
</dbReference>
<evidence type="ECO:0000256" key="7">
    <source>
        <dbReference type="ARBA" id="ARBA00022729"/>
    </source>
</evidence>
<feature type="domain" description="Calx-beta" evidence="19">
    <location>
        <begin position="506"/>
        <end position="605"/>
    </location>
</feature>
<accession>A0AB34J0D9</accession>
<evidence type="ECO:0000256" key="6">
    <source>
        <dbReference type="ARBA" id="ARBA00022723"/>
    </source>
</evidence>
<dbReference type="PRINTS" id="PR01259">
    <property type="entry name" value="NACAEXCHNGR"/>
</dbReference>
<dbReference type="InterPro" id="IPR044880">
    <property type="entry name" value="NCX_ion-bd_dom_sf"/>
</dbReference>
<evidence type="ECO:0000256" key="18">
    <source>
        <dbReference type="SAM" id="Phobius"/>
    </source>
</evidence>
<keyword evidence="3" id="KW-0813">Transport</keyword>
<dbReference type="SMART" id="SM00237">
    <property type="entry name" value="Calx_beta"/>
    <property type="match status" value="2"/>
</dbReference>
<evidence type="ECO:0000256" key="17">
    <source>
        <dbReference type="ARBA" id="ARBA00033667"/>
    </source>
</evidence>
<keyword evidence="12" id="KW-0915">Sodium</keyword>
<evidence type="ECO:0000256" key="16">
    <source>
        <dbReference type="ARBA" id="ARBA00023201"/>
    </source>
</evidence>
<evidence type="ECO:0000256" key="14">
    <source>
        <dbReference type="ARBA" id="ARBA00023136"/>
    </source>
</evidence>
<evidence type="ECO:0000256" key="2">
    <source>
        <dbReference type="ARBA" id="ARBA00007489"/>
    </source>
</evidence>
<feature type="transmembrane region" description="Helical" evidence="18">
    <location>
        <begin position="213"/>
        <end position="237"/>
    </location>
</feature>
<evidence type="ECO:0000256" key="10">
    <source>
        <dbReference type="ARBA" id="ARBA00022860"/>
    </source>
</evidence>
<feature type="transmembrane region" description="Helical" evidence="18">
    <location>
        <begin position="701"/>
        <end position="721"/>
    </location>
</feature>
<dbReference type="GO" id="GO:0005886">
    <property type="term" value="C:plasma membrane"/>
    <property type="evidence" value="ECO:0007669"/>
    <property type="project" value="UniProtKB-SubCell"/>
</dbReference>
<evidence type="ECO:0000256" key="4">
    <source>
        <dbReference type="ARBA" id="ARBA00022475"/>
    </source>
</evidence>
<reference evidence="20 21" key="1">
    <citation type="journal article" date="2024" name="Science">
        <title>Giant polyketide synthase enzymes in the biosynthesis of giant marine polyether toxins.</title>
        <authorList>
            <person name="Fallon T.R."/>
            <person name="Shende V.V."/>
            <person name="Wierzbicki I.H."/>
            <person name="Pendleton A.L."/>
            <person name="Watervoot N.F."/>
            <person name="Auber R.P."/>
            <person name="Gonzalez D.J."/>
            <person name="Wisecaver J.H."/>
            <person name="Moore B.S."/>
        </authorList>
    </citation>
    <scope>NUCLEOTIDE SEQUENCE [LARGE SCALE GENOMIC DNA]</scope>
    <source>
        <strain evidence="20 21">12B1</strain>
    </source>
</reference>
<keyword evidence="4" id="KW-1003">Cell membrane</keyword>
<dbReference type="InterPro" id="IPR003644">
    <property type="entry name" value="Calx_beta"/>
</dbReference>
<organism evidence="20 21">
    <name type="scientific">Prymnesium parvum</name>
    <name type="common">Toxic golden alga</name>
    <dbReference type="NCBI Taxonomy" id="97485"/>
    <lineage>
        <taxon>Eukaryota</taxon>
        <taxon>Haptista</taxon>
        <taxon>Haptophyta</taxon>
        <taxon>Prymnesiophyceae</taxon>
        <taxon>Prymnesiales</taxon>
        <taxon>Prymnesiaceae</taxon>
        <taxon>Prymnesium</taxon>
    </lineage>
</organism>
<gene>
    <name evidence="20" type="ORF">AB1Y20_004853</name>
</gene>
<feature type="domain" description="Calx-beta" evidence="19">
    <location>
        <begin position="395"/>
        <end position="492"/>
    </location>
</feature>
<evidence type="ECO:0000256" key="13">
    <source>
        <dbReference type="ARBA" id="ARBA00023065"/>
    </source>
</evidence>
<comment type="similarity">
    <text evidence="2">Belongs to the Ca(2+):cation antiporter (CaCA) (TC 2.A.19) family. SLC8 subfamily.</text>
</comment>
<keyword evidence="9" id="KW-0106">Calcium</keyword>
<evidence type="ECO:0000256" key="12">
    <source>
        <dbReference type="ARBA" id="ARBA00023053"/>
    </source>
</evidence>
<keyword evidence="7" id="KW-0732">Signal</keyword>
<keyword evidence="14 18" id="KW-0472">Membrane</keyword>
<keyword evidence="6" id="KW-0479">Metal-binding</keyword>
<comment type="catalytic activity">
    <reaction evidence="17">
        <text>Ca(2+)(in) + 3 Na(+)(out) = Ca(2+)(out) + 3 Na(+)(in)</text>
        <dbReference type="Rhea" id="RHEA:69955"/>
        <dbReference type="ChEBI" id="CHEBI:29101"/>
        <dbReference type="ChEBI" id="CHEBI:29108"/>
    </reaction>
</comment>
<keyword evidence="16" id="KW-0739">Sodium transport</keyword>
<keyword evidence="5 18" id="KW-0812">Transmembrane</keyword>
<evidence type="ECO:0000313" key="21">
    <source>
        <dbReference type="Proteomes" id="UP001515480"/>
    </source>
</evidence>
<feature type="transmembrane region" description="Helical" evidence="18">
    <location>
        <begin position="249"/>
        <end position="267"/>
    </location>
</feature>
<dbReference type="GO" id="GO:0005516">
    <property type="term" value="F:calmodulin binding"/>
    <property type="evidence" value="ECO:0007669"/>
    <property type="project" value="UniProtKB-KW"/>
</dbReference>
<feature type="transmembrane region" description="Helical" evidence="18">
    <location>
        <begin position="279"/>
        <end position="299"/>
    </location>
</feature>
<dbReference type="Proteomes" id="UP001515480">
    <property type="component" value="Unassembled WGS sequence"/>
</dbReference>
<keyword evidence="21" id="KW-1185">Reference proteome</keyword>
<feature type="transmembrane region" description="Helical" evidence="18">
    <location>
        <begin position="866"/>
        <end position="886"/>
    </location>
</feature>
<dbReference type="SUPFAM" id="SSF141072">
    <property type="entry name" value="CalX-like"/>
    <property type="match status" value="2"/>
</dbReference>
<dbReference type="InterPro" id="IPR004836">
    <property type="entry name" value="Na_Ca_Ex"/>
</dbReference>
<feature type="transmembrane region" description="Helical" evidence="18">
    <location>
        <begin position="127"/>
        <end position="151"/>
    </location>
</feature>
<evidence type="ECO:0000256" key="11">
    <source>
        <dbReference type="ARBA" id="ARBA00022989"/>
    </source>
</evidence>
<keyword evidence="10" id="KW-0112">Calmodulin-binding</keyword>
<evidence type="ECO:0000256" key="3">
    <source>
        <dbReference type="ARBA" id="ARBA00022448"/>
    </source>
</evidence>
<keyword evidence="15" id="KW-0325">Glycoprotein</keyword>
<dbReference type="AlphaFoldDB" id="A0AB34J0D9"/>
<dbReference type="GO" id="GO:0046872">
    <property type="term" value="F:metal ion binding"/>
    <property type="evidence" value="ECO:0007669"/>
    <property type="project" value="UniProtKB-KW"/>
</dbReference>
<dbReference type="InterPro" id="IPR051171">
    <property type="entry name" value="CaCA"/>
</dbReference>
<feature type="transmembrane region" description="Helical" evidence="18">
    <location>
        <begin position="54"/>
        <end position="75"/>
    </location>
</feature>